<keyword evidence="2" id="KW-1185">Reference proteome</keyword>
<dbReference type="Proteomes" id="UP001183176">
    <property type="component" value="Unassembled WGS sequence"/>
</dbReference>
<name>A0ABU2JDJ9_9ACTN</name>
<accession>A0ABU2JDJ9</accession>
<sequence>MIGTVISLKVRQPWSDWKMWRPTELTRIPDPTEFFSGLDLQV</sequence>
<evidence type="ECO:0000313" key="1">
    <source>
        <dbReference type="EMBL" id="MDT0262343.1"/>
    </source>
</evidence>
<dbReference type="EMBL" id="JAVREH010000016">
    <property type="protein sequence ID" value="MDT0262343.1"/>
    <property type="molecule type" value="Genomic_DNA"/>
</dbReference>
<proteinExistence type="predicted"/>
<gene>
    <name evidence="1" type="ORF">RM423_13180</name>
</gene>
<evidence type="ECO:0000313" key="2">
    <source>
        <dbReference type="Proteomes" id="UP001183176"/>
    </source>
</evidence>
<organism evidence="1 2">
    <name type="scientific">Jatrophihabitans lederbergiae</name>
    <dbReference type="NCBI Taxonomy" id="3075547"/>
    <lineage>
        <taxon>Bacteria</taxon>
        <taxon>Bacillati</taxon>
        <taxon>Actinomycetota</taxon>
        <taxon>Actinomycetes</taxon>
        <taxon>Jatrophihabitantales</taxon>
        <taxon>Jatrophihabitantaceae</taxon>
        <taxon>Jatrophihabitans</taxon>
    </lineage>
</organism>
<dbReference type="RefSeq" id="WP_311423493.1">
    <property type="nucleotide sequence ID" value="NZ_JAVREH010000016.1"/>
</dbReference>
<comment type="caution">
    <text evidence="1">The sequence shown here is derived from an EMBL/GenBank/DDBJ whole genome shotgun (WGS) entry which is preliminary data.</text>
</comment>
<reference evidence="2" key="1">
    <citation type="submission" date="2023-07" db="EMBL/GenBank/DDBJ databases">
        <title>30 novel species of actinomycetes from the DSMZ collection.</title>
        <authorList>
            <person name="Nouioui I."/>
        </authorList>
    </citation>
    <scope>NUCLEOTIDE SEQUENCE [LARGE SCALE GENOMIC DNA]</scope>
    <source>
        <strain evidence="2">DSM 44399</strain>
    </source>
</reference>
<protein>
    <submittedName>
        <fullName evidence="1">Uncharacterized protein</fullName>
    </submittedName>
</protein>